<accession>A0A2N5TEB6</accession>
<evidence type="ECO:0000313" key="2">
    <source>
        <dbReference type="EMBL" id="PLW23748.1"/>
    </source>
</evidence>
<evidence type="ECO:0000313" key="3">
    <source>
        <dbReference type="Proteomes" id="UP000235392"/>
    </source>
</evidence>
<reference evidence="2 3" key="1">
    <citation type="submission" date="2017-11" db="EMBL/GenBank/DDBJ databases">
        <title>De novo assembly and phasing of dikaryotic genomes from two isolates of Puccinia coronata f. sp. avenae, the causal agent of oat crown rust.</title>
        <authorList>
            <person name="Miller M.E."/>
            <person name="Zhang Y."/>
            <person name="Omidvar V."/>
            <person name="Sperschneider J."/>
            <person name="Schwessinger B."/>
            <person name="Raley C."/>
            <person name="Palmer J.M."/>
            <person name="Garnica D."/>
            <person name="Upadhyaya N."/>
            <person name="Rathjen J."/>
            <person name="Taylor J.M."/>
            <person name="Park R.F."/>
            <person name="Dodds P.N."/>
            <person name="Hirsch C.D."/>
            <person name="Kianian S.F."/>
            <person name="Figueroa M."/>
        </authorList>
    </citation>
    <scope>NUCLEOTIDE SEQUENCE [LARGE SCALE GENOMIC DNA]</scope>
    <source>
        <strain evidence="2">12SD80</strain>
    </source>
</reference>
<keyword evidence="1" id="KW-1133">Transmembrane helix</keyword>
<protein>
    <submittedName>
        <fullName evidence="2">Uncharacterized protein</fullName>
    </submittedName>
</protein>
<dbReference type="Proteomes" id="UP000235392">
    <property type="component" value="Unassembled WGS sequence"/>
</dbReference>
<feature type="transmembrane region" description="Helical" evidence="1">
    <location>
        <begin position="6"/>
        <end position="26"/>
    </location>
</feature>
<keyword evidence="1" id="KW-0472">Membrane</keyword>
<dbReference type="EMBL" id="PGCI01000625">
    <property type="protein sequence ID" value="PLW23748.1"/>
    <property type="molecule type" value="Genomic_DNA"/>
</dbReference>
<gene>
    <name evidence="2" type="ORF">PCASD_12603</name>
</gene>
<organism evidence="2 3">
    <name type="scientific">Puccinia coronata f. sp. avenae</name>
    <dbReference type="NCBI Taxonomy" id="200324"/>
    <lineage>
        <taxon>Eukaryota</taxon>
        <taxon>Fungi</taxon>
        <taxon>Dikarya</taxon>
        <taxon>Basidiomycota</taxon>
        <taxon>Pucciniomycotina</taxon>
        <taxon>Pucciniomycetes</taxon>
        <taxon>Pucciniales</taxon>
        <taxon>Pucciniaceae</taxon>
        <taxon>Puccinia</taxon>
    </lineage>
</organism>
<evidence type="ECO:0000256" key="1">
    <source>
        <dbReference type="SAM" id="Phobius"/>
    </source>
</evidence>
<sequence>MKINGIARITVLFSILISLGVCVEIIRIERTEWTLDSTTPWTGPPSLLARDPPPPSPIELAWGGPQIVRPADRRHLLFPVGIDDLFHLYSGQKPTELYLHNEGQYPLVYHVRDEAKLSWLEKTIVGGDIHIIESFEVAVWIRDLTKREVDELNDAPSQASYN</sequence>
<name>A0A2N5TEB6_9BASI</name>
<dbReference type="AlphaFoldDB" id="A0A2N5TEB6"/>
<keyword evidence="1" id="KW-0812">Transmembrane</keyword>
<comment type="caution">
    <text evidence="2">The sequence shown here is derived from an EMBL/GenBank/DDBJ whole genome shotgun (WGS) entry which is preliminary data.</text>
</comment>
<proteinExistence type="predicted"/>